<comment type="similarity">
    <text evidence="2">Belongs to the bZIP family.</text>
</comment>
<sequence>MSAFSRAGSSAPSDMLSPSASSPSSSSSTPNKKPMDPARQARLAARQVRNRQSAQNSRNRKKAEREQLETEVVELRQRNLELEGRVSDMGKELSALMDVVKILMKSQPTTDADQPSTSQAASVPAASVEALADPLSPQAFVQHLARSPFLSDLSSIASHSSAPSLPTTLLSSSPSSFSSSSSADIRRSSLSHPPVSHRVSLAQKPRRSPSNSDGDFPTADVAGLRGGRGGRKRRRVEAETCHQGSSIIEQLSAYEGAAAAAGGTGSGAGAQGEEAEVSVVGEDAVARVVGQVGGCEGSAADEVAERQGGKQGCTIQGDSNGSSYGADDMGEANHSLAGQLLAVIFGERNLEAAQSQGRLSAPAQAMLTGKNDEIKAEEQGQGGVQAVFDFGLRQTQQDVALTPPSVEEQDEIMASIFNMADATAAGSNSEASTAAEYHQSDDLSVTSASPSTTAWDYEALGLDLGLDLSVDIDVPHNKLLTSDKPQEGPDDSLPGLDNFFLSNFIKSEPVSSS</sequence>
<dbReference type="GO" id="GO:0000981">
    <property type="term" value="F:DNA-binding transcription factor activity, RNA polymerase II-specific"/>
    <property type="evidence" value="ECO:0007669"/>
    <property type="project" value="InterPro"/>
</dbReference>
<evidence type="ECO:0000313" key="10">
    <source>
        <dbReference type="EMBL" id="PWN29506.1"/>
    </source>
</evidence>
<dbReference type="PANTHER" id="PTHR46714:SF6">
    <property type="entry name" value="TRANSCRIPTIONAL ACTIVATOR HAC1"/>
    <property type="match status" value="1"/>
</dbReference>
<evidence type="ECO:0000256" key="5">
    <source>
        <dbReference type="ARBA" id="ARBA00023163"/>
    </source>
</evidence>
<feature type="compositionally biased region" description="Low complexity" evidence="8">
    <location>
        <begin position="156"/>
        <end position="191"/>
    </location>
</feature>
<feature type="region of interest" description="Disordered" evidence="8">
    <location>
        <begin position="302"/>
        <end position="330"/>
    </location>
</feature>
<dbReference type="OrthoDB" id="10687176at2759"/>
<feature type="domain" description="BZIP" evidence="9">
    <location>
        <begin position="40"/>
        <end position="103"/>
    </location>
</feature>
<keyword evidence="7" id="KW-0539">Nucleus</keyword>
<dbReference type="SUPFAM" id="SSF57959">
    <property type="entry name" value="Leucine zipper domain"/>
    <property type="match status" value="1"/>
</dbReference>
<evidence type="ECO:0000256" key="4">
    <source>
        <dbReference type="ARBA" id="ARBA00023125"/>
    </source>
</evidence>
<evidence type="ECO:0000256" key="3">
    <source>
        <dbReference type="ARBA" id="ARBA00023015"/>
    </source>
</evidence>
<dbReference type="Proteomes" id="UP000245884">
    <property type="component" value="Unassembled WGS sequence"/>
</dbReference>
<evidence type="ECO:0000256" key="6">
    <source>
        <dbReference type="ARBA" id="ARBA00023230"/>
    </source>
</evidence>
<evidence type="ECO:0000259" key="9">
    <source>
        <dbReference type="PROSITE" id="PS50217"/>
    </source>
</evidence>
<feature type="compositionally biased region" description="Low complexity" evidence="8">
    <location>
        <begin position="38"/>
        <end position="57"/>
    </location>
</feature>
<accession>A0A316UW37</accession>
<name>A0A316UW37_9BASI</name>
<dbReference type="CDD" id="cd14686">
    <property type="entry name" value="bZIP"/>
    <property type="match status" value="1"/>
</dbReference>
<dbReference type="InterPro" id="IPR046347">
    <property type="entry name" value="bZIP_sf"/>
</dbReference>
<dbReference type="SMART" id="SM00338">
    <property type="entry name" value="BRLZ"/>
    <property type="match status" value="1"/>
</dbReference>
<gene>
    <name evidence="10" type="ORF">BDZ90DRAFT_277776</name>
</gene>
<evidence type="ECO:0000256" key="8">
    <source>
        <dbReference type="SAM" id="MobiDB-lite"/>
    </source>
</evidence>
<dbReference type="EMBL" id="KZ819663">
    <property type="protein sequence ID" value="PWN29506.1"/>
    <property type="molecule type" value="Genomic_DNA"/>
</dbReference>
<dbReference type="InterPro" id="IPR044280">
    <property type="entry name" value="Hac1/HY5"/>
</dbReference>
<dbReference type="STRING" id="1569628.A0A316UW37"/>
<dbReference type="InterPro" id="IPR004827">
    <property type="entry name" value="bZIP"/>
</dbReference>
<dbReference type="Pfam" id="PF00170">
    <property type="entry name" value="bZIP_1"/>
    <property type="match status" value="1"/>
</dbReference>
<keyword evidence="11" id="KW-1185">Reference proteome</keyword>
<keyword evidence="4" id="KW-0238">DNA-binding</keyword>
<dbReference type="PROSITE" id="PS50217">
    <property type="entry name" value="BZIP"/>
    <property type="match status" value="1"/>
</dbReference>
<reference evidence="10 11" key="1">
    <citation type="journal article" date="2018" name="Mol. Biol. Evol.">
        <title>Broad Genomic Sampling Reveals a Smut Pathogenic Ancestry of the Fungal Clade Ustilaginomycotina.</title>
        <authorList>
            <person name="Kijpornyongpan T."/>
            <person name="Mondo S.J."/>
            <person name="Barry K."/>
            <person name="Sandor L."/>
            <person name="Lee J."/>
            <person name="Lipzen A."/>
            <person name="Pangilinan J."/>
            <person name="LaButti K."/>
            <person name="Hainaut M."/>
            <person name="Henrissat B."/>
            <person name="Grigoriev I.V."/>
            <person name="Spatafora J.W."/>
            <person name="Aime M.C."/>
        </authorList>
    </citation>
    <scope>NUCLEOTIDE SEQUENCE [LARGE SCALE GENOMIC DNA]</scope>
    <source>
        <strain evidence="10 11">MCA 5214</strain>
    </source>
</reference>
<dbReference type="PROSITE" id="PS00036">
    <property type="entry name" value="BZIP_BASIC"/>
    <property type="match status" value="1"/>
</dbReference>
<dbReference type="Gene3D" id="1.20.5.170">
    <property type="match status" value="1"/>
</dbReference>
<evidence type="ECO:0000256" key="2">
    <source>
        <dbReference type="ARBA" id="ARBA00007163"/>
    </source>
</evidence>
<organism evidence="10 11">
    <name type="scientific">Jaminaea rosea</name>
    <dbReference type="NCBI Taxonomy" id="1569628"/>
    <lineage>
        <taxon>Eukaryota</taxon>
        <taxon>Fungi</taxon>
        <taxon>Dikarya</taxon>
        <taxon>Basidiomycota</taxon>
        <taxon>Ustilaginomycotina</taxon>
        <taxon>Exobasidiomycetes</taxon>
        <taxon>Microstromatales</taxon>
        <taxon>Microstromatales incertae sedis</taxon>
        <taxon>Jaminaea</taxon>
    </lineage>
</organism>
<comment type="subcellular location">
    <subcellularLocation>
        <location evidence="1">Nucleus</location>
    </subcellularLocation>
</comment>
<dbReference type="GO" id="GO:0003677">
    <property type="term" value="F:DNA binding"/>
    <property type="evidence" value="ECO:0007669"/>
    <property type="project" value="UniProtKB-KW"/>
</dbReference>
<feature type="compositionally biased region" description="Low complexity" evidence="8">
    <location>
        <begin position="9"/>
        <end position="28"/>
    </location>
</feature>
<dbReference type="GO" id="GO:0005634">
    <property type="term" value="C:nucleus"/>
    <property type="evidence" value="ECO:0007669"/>
    <property type="project" value="UniProtKB-SubCell"/>
</dbReference>
<protein>
    <recommendedName>
        <fullName evidence="9">BZIP domain-containing protein</fullName>
    </recommendedName>
</protein>
<dbReference type="GeneID" id="37030859"/>
<dbReference type="AlphaFoldDB" id="A0A316UW37"/>
<keyword evidence="6" id="KW-0834">Unfolded protein response</keyword>
<dbReference type="GO" id="GO:0006986">
    <property type="term" value="P:response to unfolded protein"/>
    <property type="evidence" value="ECO:0007669"/>
    <property type="project" value="UniProtKB-KW"/>
</dbReference>
<evidence type="ECO:0000256" key="7">
    <source>
        <dbReference type="ARBA" id="ARBA00023242"/>
    </source>
</evidence>
<feature type="compositionally biased region" description="Polar residues" evidence="8">
    <location>
        <begin position="313"/>
        <end position="323"/>
    </location>
</feature>
<dbReference type="GO" id="GO:0045944">
    <property type="term" value="P:positive regulation of transcription by RNA polymerase II"/>
    <property type="evidence" value="ECO:0007669"/>
    <property type="project" value="InterPro"/>
</dbReference>
<proteinExistence type="inferred from homology"/>
<feature type="region of interest" description="Disordered" evidence="8">
    <location>
        <begin position="156"/>
        <end position="242"/>
    </location>
</feature>
<feature type="region of interest" description="Disordered" evidence="8">
    <location>
        <begin position="1"/>
        <end position="70"/>
    </location>
</feature>
<dbReference type="PANTHER" id="PTHR46714">
    <property type="entry name" value="TRANSCRIPTIONAL ACTIVATOR HAC1"/>
    <property type="match status" value="1"/>
</dbReference>
<keyword evidence="3" id="KW-0805">Transcription regulation</keyword>
<evidence type="ECO:0000256" key="1">
    <source>
        <dbReference type="ARBA" id="ARBA00004123"/>
    </source>
</evidence>
<evidence type="ECO:0000313" key="11">
    <source>
        <dbReference type="Proteomes" id="UP000245884"/>
    </source>
</evidence>
<dbReference type="RefSeq" id="XP_025364118.1">
    <property type="nucleotide sequence ID" value="XM_025509036.1"/>
</dbReference>
<keyword evidence="5" id="KW-0804">Transcription</keyword>